<feature type="domain" description="H-type lectin" evidence="1">
    <location>
        <begin position="125"/>
        <end position="191"/>
    </location>
</feature>
<dbReference type="Pfam" id="PF09458">
    <property type="entry name" value="H_lectin"/>
    <property type="match status" value="1"/>
</dbReference>
<organism evidence="2 3">
    <name type="scientific">Porites evermanni</name>
    <dbReference type="NCBI Taxonomy" id="104178"/>
    <lineage>
        <taxon>Eukaryota</taxon>
        <taxon>Metazoa</taxon>
        <taxon>Cnidaria</taxon>
        <taxon>Anthozoa</taxon>
        <taxon>Hexacorallia</taxon>
        <taxon>Scleractinia</taxon>
        <taxon>Fungiina</taxon>
        <taxon>Poritidae</taxon>
        <taxon>Porites</taxon>
    </lineage>
</organism>
<protein>
    <recommendedName>
        <fullName evidence="1">H-type lectin domain-containing protein</fullName>
    </recommendedName>
</protein>
<keyword evidence="3" id="KW-1185">Reference proteome</keyword>
<evidence type="ECO:0000313" key="3">
    <source>
        <dbReference type="Proteomes" id="UP001159427"/>
    </source>
</evidence>
<gene>
    <name evidence="2" type="ORF">PEVE_00011497</name>
</gene>
<reference evidence="2 3" key="1">
    <citation type="submission" date="2022-05" db="EMBL/GenBank/DDBJ databases">
        <authorList>
            <consortium name="Genoscope - CEA"/>
            <person name="William W."/>
        </authorList>
    </citation>
    <scope>NUCLEOTIDE SEQUENCE [LARGE SCALE GENOMIC DNA]</scope>
</reference>
<dbReference type="Gene3D" id="2.60.40.2080">
    <property type="match status" value="2"/>
</dbReference>
<name>A0ABN8LVY2_9CNID</name>
<comment type="caution">
    <text evidence="2">The sequence shown here is derived from an EMBL/GenBank/DDBJ whole genome shotgun (WGS) entry which is preliminary data.</text>
</comment>
<evidence type="ECO:0000259" key="1">
    <source>
        <dbReference type="Pfam" id="PF09458"/>
    </source>
</evidence>
<sequence length="297" mass="33246">TYFYFFTFLYFPALSIKTGICNFTLTTPGLFACEKVSFENSFNGGQDVKVFVSKSHATKSYSGGDGAAIWVESVDNKEFTVCVLEYGDGSSGTTKVNWMALQSVPVGAQLETVSLDSWTTGGKCKRIAFEKRFLIPPSVYVTTRHQILKRPQDALALWVEDVRRDSFKVCLRETKIFDGLHKNIKVNWIAFVKLITMNSTSIHGIVTTKKNSPLNKQQNNALCQFTDAFYAPPVVLVSPRLSYHNNNSLFSASGTCNAVQSTYHTFTNETEVCMRRYSNNANYKDIVQLDYLVIGGT</sequence>
<dbReference type="InterPro" id="IPR019019">
    <property type="entry name" value="H-type_lectin_domain"/>
</dbReference>
<proteinExistence type="predicted"/>
<feature type="non-terminal residue" evidence="2">
    <location>
        <position position="1"/>
    </location>
</feature>
<dbReference type="Proteomes" id="UP001159427">
    <property type="component" value="Unassembled WGS sequence"/>
</dbReference>
<evidence type="ECO:0000313" key="2">
    <source>
        <dbReference type="EMBL" id="CAH3021448.1"/>
    </source>
</evidence>
<accession>A0ABN8LVY2</accession>
<dbReference type="EMBL" id="CALNXI010000183">
    <property type="protein sequence ID" value="CAH3021448.1"/>
    <property type="molecule type" value="Genomic_DNA"/>
</dbReference>
<dbReference type="InterPro" id="IPR037221">
    <property type="entry name" value="H-type_lectin_dom_sf"/>
</dbReference>